<organism evidence="3 4">
    <name type="scientific">Psophocarpus tetragonolobus</name>
    <name type="common">Winged bean</name>
    <name type="synonym">Dolichos tetragonolobus</name>
    <dbReference type="NCBI Taxonomy" id="3891"/>
    <lineage>
        <taxon>Eukaryota</taxon>
        <taxon>Viridiplantae</taxon>
        <taxon>Streptophyta</taxon>
        <taxon>Embryophyta</taxon>
        <taxon>Tracheophyta</taxon>
        <taxon>Spermatophyta</taxon>
        <taxon>Magnoliopsida</taxon>
        <taxon>eudicotyledons</taxon>
        <taxon>Gunneridae</taxon>
        <taxon>Pentapetalae</taxon>
        <taxon>rosids</taxon>
        <taxon>fabids</taxon>
        <taxon>Fabales</taxon>
        <taxon>Fabaceae</taxon>
        <taxon>Papilionoideae</taxon>
        <taxon>50 kb inversion clade</taxon>
        <taxon>NPAAA clade</taxon>
        <taxon>indigoferoid/millettioid clade</taxon>
        <taxon>Phaseoleae</taxon>
        <taxon>Psophocarpus</taxon>
    </lineage>
</organism>
<feature type="region of interest" description="Disordered" evidence="1">
    <location>
        <begin position="70"/>
        <end position="95"/>
    </location>
</feature>
<evidence type="ECO:0000313" key="4">
    <source>
        <dbReference type="Proteomes" id="UP001386955"/>
    </source>
</evidence>
<evidence type="ECO:0000256" key="2">
    <source>
        <dbReference type="SAM" id="SignalP"/>
    </source>
</evidence>
<dbReference type="AlphaFoldDB" id="A0AAN9SHD0"/>
<accession>A0AAN9SHD0</accession>
<dbReference type="EMBL" id="JAYMYS010000004">
    <property type="protein sequence ID" value="KAK7396112.1"/>
    <property type="molecule type" value="Genomic_DNA"/>
</dbReference>
<name>A0AAN9SHD0_PSOTE</name>
<gene>
    <name evidence="3" type="ORF">VNO78_16890</name>
</gene>
<proteinExistence type="predicted"/>
<dbReference type="PANTHER" id="PTHR33474:SF18">
    <property type="entry name" value="PROTEIN, PUTATIVE-RELATED"/>
    <property type="match status" value="1"/>
</dbReference>
<comment type="caution">
    <text evidence="3">The sequence shown here is derived from an EMBL/GenBank/DDBJ whole genome shotgun (WGS) entry which is preliminary data.</text>
</comment>
<keyword evidence="2" id="KW-0732">Signal</keyword>
<feature type="chain" id="PRO_5042983980" evidence="2">
    <location>
        <begin position="26"/>
        <end position="95"/>
    </location>
</feature>
<keyword evidence="4" id="KW-1185">Reference proteome</keyword>
<protein>
    <submittedName>
        <fullName evidence="3">Uncharacterized protein</fullName>
    </submittedName>
</protein>
<feature type="signal peptide" evidence="2">
    <location>
        <begin position="1"/>
        <end position="25"/>
    </location>
</feature>
<evidence type="ECO:0000313" key="3">
    <source>
        <dbReference type="EMBL" id="KAK7396112.1"/>
    </source>
</evidence>
<evidence type="ECO:0000256" key="1">
    <source>
        <dbReference type="SAM" id="MobiDB-lite"/>
    </source>
</evidence>
<sequence length="95" mass="10629">MRSKTPLQFLTIFLAFSFLLSSAAGQTTRKLLTNKEKFSTQITSDKGVEELRNGEEMFDMAEEFMAEGRIDLESNDYPGTGANNRHDPPKTPQGP</sequence>
<reference evidence="3 4" key="1">
    <citation type="submission" date="2024-01" db="EMBL/GenBank/DDBJ databases">
        <title>The genomes of 5 underutilized Papilionoideae crops provide insights into root nodulation and disease resistanc.</title>
        <authorList>
            <person name="Jiang F."/>
        </authorList>
    </citation>
    <scope>NUCLEOTIDE SEQUENCE [LARGE SCALE GENOMIC DNA]</scope>
    <source>
        <strain evidence="3">DUOXIRENSHENG_FW03</strain>
        <tissue evidence="3">Leaves</tissue>
    </source>
</reference>
<dbReference type="PANTHER" id="PTHR33474">
    <property type="entry name" value="TRANSMEMBRANE PROTEIN"/>
    <property type="match status" value="1"/>
</dbReference>
<dbReference type="Proteomes" id="UP001386955">
    <property type="component" value="Unassembled WGS sequence"/>
</dbReference>